<evidence type="ECO:0000256" key="1">
    <source>
        <dbReference type="ARBA" id="ARBA00004323"/>
    </source>
</evidence>
<accession>A0AAD9J6U2</accession>
<dbReference type="EMBL" id="JAODUP010000547">
    <property type="protein sequence ID" value="KAK2147571.1"/>
    <property type="molecule type" value="Genomic_DNA"/>
</dbReference>
<dbReference type="Proteomes" id="UP001208570">
    <property type="component" value="Unassembled WGS sequence"/>
</dbReference>
<evidence type="ECO:0000313" key="11">
    <source>
        <dbReference type="EMBL" id="KAK2147571.1"/>
    </source>
</evidence>
<dbReference type="PANTHER" id="PTHR11214">
    <property type="entry name" value="BETA-1,3-N-ACETYLGLUCOSAMINYLTRANSFERASE"/>
    <property type="match status" value="1"/>
</dbReference>
<keyword evidence="3 10" id="KW-0328">Glycosyltransferase</keyword>
<dbReference type="Pfam" id="PF01762">
    <property type="entry name" value="Galactosyl_T"/>
    <property type="match status" value="1"/>
</dbReference>
<evidence type="ECO:0000256" key="4">
    <source>
        <dbReference type="ARBA" id="ARBA00022679"/>
    </source>
</evidence>
<comment type="caution">
    <text evidence="11">The sequence shown here is derived from an EMBL/GenBank/DDBJ whole genome shotgun (WGS) entry which is preliminary data.</text>
</comment>
<evidence type="ECO:0000256" key="7">
    <source>
        <dbReference type="ARBA" id="ARBA00022989"/>
    </source>
</evidence>
<dbReference type="AlphaFoldDB" id="A0AAD9J6U2"/>
<dbReference type="InterPro" id="IPR002659">
    <property type="entry name" value="Glyco_trans_31"/>
</dbReference>
<evidence type="ECO:0000256" key="6">
    <source>
        <dbReference type="ARBA" id="ARBA00022968"/>
    </source>
</evidence>
<dbReference type="PANTHER" id="PTHR11214:SF378">
    <property type="entry name" value="BETA-1,3-GALACTOSYLTRANSFERASE 4"/>
    <property type="match status" value="1"/>
</dbReference>
<gene>
    <name evidence="11" type="ORF">LSH36_547g05013</name>
</gene>
<organism evidence="11 12">
    <name type="scientific">Paralvinella palmiformis</name>
    <dbReference type="NCBI Taxonomy" id="53620"/>
    <lineage>
        <taxon>Eukaryota</taxon>
        <taxon>Metazoa</taxon>
        <taxon>Spiralia</taxon>
        <taxon>Lophotrochozoa</taxon>
        <taxon>Annelida</taxon>
        <taxon>Polychaeta</taxon>
        <taxon>Sedentaria</taxon>
        <taxon>Canalipalpata</taxon>
        <taxon>Terebellida</taxon>
        <taxon>Terebelliformia</taxon>
        <taxon>Alvinellidae</taxon>
        <taxon>Paralvinella</taxon>
    </lineage>
</organism>
<keyword evidence="12" id="KW-1185">Reference proteome</keyword>
<evidence type="ECO:0000256" key="9">
    <source>
        <dbReference type="ARBA" id="ARBA00023136"/>
    </source>
</evidence>
<keyword evidence="9" id="KW-0472">Membrane</keyword>
<name>A0AAD9J6U2_9ANNE</name>
<keyword evidence="5" id="KW-0812">Transmembrane</keyword>
<keyword evidence="7" id="KW-1133">Transmembrane helix</keyword>
<comment type="subcellular location">
    <subcellularLocation>
        <location evidence="1 10">Golgi apparatus membrane</location>
        <topology evidence="1 10">Single-pass type II membrane protein</topology>
    </subcellularLocation>
</comment>
<dbReference type="GO" id="GO:0000139">
    <property type="term" value="C:Golgi membrane"/>
    <property type="evidence" value="ECO:0007669"/>
    <property type="project" value="UniProtKB-SubCell"/>
</dbReference>
<reference evidence="11" key="1">
    <citation type="journal article" date="2023" name="Mol. Biol. Evol.">
        <title>Third-Generation Sequencing Reveals the Adaptive Role of the Epigenome in Three Deep-Sea Polychaetes.</title>
        <authorList>
            <person name="Perez M."/>
            <person name="Aroh O."/>
            <person name="Sun Y."/>
            <person name="Lan Y."/>
            <person name="Juniper S.K."/>
            <person name="Young C.R."/>
            <person name="Angers B."/>
            <person name="Qian P.Y."/>
        </authorList>
    </citation>
    <scope>NUCLEOTIDE SEQUENCE</scope>
    <source>
        <strain evidence="11">P08H-3</strain>
    </source>
</reference>
<evidence type="ECO:0000256" key="8">
    <source>
        <dbReference type="ARBA" id="ARBA00023034"/>
    </source>
</evidence>
<evidence type="ECO:0000256" key="2">
    <source>
        <dbReference type="ARBA" id="ARBA00008661"/>
    </source>
</evidence>
<keyword evidence="4" id="KW-0808">Transferase</keyword>
<keyword evidence="8 10" id="KW-0333">Golgi apparatus</keyword>
<dbReference type="Gene3D" id="3.90.550.50">
    <property type="match status" value="1"/>
</dbReference>
<keyword evidence="6" id="KW-0735">Signal-anchor</keyword>
<evidence type="ECO:0000256" key="3">
    <source>
        <dbReference type="ARBA" id="ARBA00022676"/>
    </source>
</evidence>
<proteinExistence type="inferred from homology"/>
<sequence length="400" mass="45978">MLSLNKERKLRIFVGLTAISIFMYYNLKTDTSNILERECEDCINETRIANASSGGLVNDYRNFNRSQKASDGIKVTTGVVVEKILSADDVSVDDRANKWDHLRRSETQRIPHAAKSYYIHEPEIDCNQPNTYVFYVYSGRNRTDRRQLIRETWGRLDQYRNVTVNLQLFFVLGVSGDKMAKGESSFSHTDIALEEEVRQYGDILMCDVIDSYINLTRKGLAALKWINSICDVNNLEFLFKTDDDVYISMAHVLDLANESIENGSHFLGVLNANSRVHRTGKWGVSIYEYSNKIFPTYCLGIGYGITRKGFVLLMNSIDKVPLFPLEDVFFTGLAIPWAQPNVNIRYYPVDFHNAKVLLTDYKIQKIIKRKTRTERFVMGHPVPEHLWFKVHNAINGIAQT</sequence>
<evidence type="ECO:0000256" key="10">
    <source>
        <dbReference type="RuleBase" id="RU363063"/>
    </source>
</evidence>
<dbReference type="EC" id="2.4.1.-" evidence="10"/>
<dbReference type="GO" id="GO:0006493">
    <property type="term" value="P:protein O-linked glycosylation"/>
    <property type="evidence" value="ECO:0007669"/>
    <property type="project" value="TreeGrafter"/>
</dbReference>
<dbReference type="GO" id="GO:0016758">
    <property type="term" value="F:hexosyltransferase activity"/>
    <property type="evidence" value="ECO:0007669"/>
    <property type="project" value="InterPro"/>
</dbReference>
<evidence type="ECO:0000256" key="5">
    <source>
        <dbReference type="ARBA" id="ARBA00022692"/>
    </source>
</evidence>
<protein>
    <recommendedName>
        <fullName evidence="10">Hexosyltransferase</fullName>
        <ecNumber evidence="10">2.4.1.-</ecNumber>
    </recommendedName>
</protein>
<comment type="similarity">
    <text evidence="2 10">Belongs to the glycosyltransferase 31 family.</text>
</comment>
<evidence type="ECO:0000313" key="12">
    <source>
        <dbReference type="Proteomes" id="UP001208570"/>
    </source>
</evidence>